<organism evidence="2 3">
    <name type="scientific">Granulicella pectinivorans</name>
    <dbReference type="NCBI Taxonomy" id="474950"/>
    <lineage>
        <taxon>Bacteria</taxon>
        <taxon>Pseudomonadati</taxon>
        <taxon>Acidobacteriota</taxon>
        <taxon>Terriglobia</taxon>
        <taxon>Terriglobales</taxon>
        <taxon>Acidobacteriaceae</taxon>
        <taxon>Granulicella</taxon>
    </lineage>
</organism>
<evidence type="ECO:0000313" key="3">
    <source>
        <dbReference type="Proteomes" id="UP000199024"/>
    </source>
</evidence>
<feature type="transmembrane region" description="Helical" evidence="1">
    <location>
        <begin position="50"/>
        <end position="81"/>
    </location>
</feature>
<reference evidence="2 3" key="1">
    <citation type="submission" date="2016-10" db="EMBL/GenBank/DDBJ databases">
        <authorList>
            <person name="de Groot N.N."/>
        </authorList>
    </citation>
    <scope>NUCLEOTIDE SEQUENCE [LARGE SCALE GENOMIC DNA]</scope>
    <source>
        <strain evidence="2 3">DSM 21001</strain>
    </source>
</reference>
<sequence length="83" mass="8544">MDIPYVSNDESPGIGSGVMSICAYGMGIGLGVCVLAGITVAHHARWGHEIVIGGLTLFFVSLAGLAFTGIFLAVAGFVNIFRS</sequence>
<dbReference type="STRING" id="474950.SAMN05421771_1668"/>
<keyword evidence="1" id="KW-0472">Membrane</keyword>
<name>A0A1I6M1J9_9BACT</name>
<keyword evidence="1" id="KW-0812">Transmembrane</keyword>
<keyword evidence="3" id="KW-1185">Reference proteome</keyword>
<dbReference type="EMBL" id="FOZL01000001">
    <property type="protein sequence ID" value="SFS09571.1"/>
    <property type="molecule type" value="Genomic_DNA"/>
</dbReference>
<evidence type="ECO:0000256" key="1">
    <source>
        <dbReference type="SAM" id="Phobius"/>
    </source>
</evidence>
<feature type="transmembrane region" description="Helical" evidence="1">
    <location>
        <begin position="21"/>
        <end position="44"/>
    </location>
</feature>
<protein>
    <submittedName>
        <fullName evidence="2">Uncharacterized protein</fullName>
    </submittedName>
</protein>
<accession>A0A1I6M1J9</accession>
<proteinExistence type="predicted"/>
<dbReference type="Proteomes" id="UP000199024">
    <property type="component" value="Unassembled WGS sequence"/>
</dbReference>
<dbReference type="AlphaFoldDB" id="A0A1I6M1J9"/>
<gene>
    <name evidence="2" type="ORF">SAMN05421771_1668</name>
</gene>
<keyword evidence="1" id="KW-1133">Transmembrane helix</keyword>
<evidence type="ECO:0000313" key="2">
    <source>
        <dbReference type="EMBL" id="SFS09571.1"/>
    </source>
</evidence>